<sequence>MNLTDTLKQRCKWWKEKKLSIIKHLLQFKQYFVSSCKKLFPNISGNCIKTLNINLIVPCSTFNSRR</sequence>
<protein>
    <submittedName>
        <fullName evidence="1">Uncharacterized protein</fullName>
    </submittedName>
</protein>
<dbReference type="EMBL" id="GGEC01079344">
    <property type="protein sequence ID" value="MBX59828.1"/>
    <property type="molecule type" value="Transcribed_RNA"/>
</dbReference>
<name>A0A2P2PYM5_RHIMU</name>
<organism evidence="1">
    <name type="scientific">Rhizophora mucronata</name>
    <name type="common">Asiatic mangrove</name>
    <dbReference type="NCBI Taxonomy" id="61149"/>
    <lineage>
        <taxon>Eukaryota</taxon>
        <taxon>Viridiplantae</taxon>
        <taxon>Streptophyta</taxon>
        <taxon>Embryophyta</taxon>
        <taxon>Tracheophyta</taxon>
        <taxon>Spermatophyta</taxon>
        <taxon>Magnoliopsida</taxon>
        <taxon>eudicotyledons</taxon>
        <taxon>Gunneridae</taxon>
        <taxon>Pentapetalae</taxon>
        <taxon>rosids</taxon>
        <taxon>fabids</taxon>
        <taxon>Malpighiales</taxon>
        <taxon>Rhizophoraceae</taxon>
        <taxon>Rhizophora</taxon>
    </lineage>
</organism>
<reference evidence="1" key="1">
    <citation type="submission" date="2018-02" db="EMBL/GenBank/DDBJ databases">
        <title>Rhizophora mucronata_Transcriptome.</title>
        <authorList>
            <person name="Meera S.P."/>
            <person name="Sreeshan A."/>
            <person name="Augustine A."/>
        </authorList>
    </citation>
    <scope>NUCLEOTIDE SEQUENCE</scope>
    <source>
        <tissue evidence="1">Leaf</tissue>
    </source>
</reference>
<accession>A0A2P2PYM5</accession>
<dbReference type="AlphaFoldDB" id="A0A2P2PYM5"/>
<evidence type="ECO:0000313" key="1">
    <source>
        <dbReference type="EMBL" id="MBX59828.1"/>
    </source>
</evidence>
<proteinExistence type="predicted"/>